<dbReference type="SUPFAM" id="SSF53474">
    <property type="entry name" value="alpha/beta-Hydrolases"/>
    <property type="match status" value="1"/>
</dbReference>
<gene>
    <name evidence="2" type="ORF">DAVIS_03737</name>
</gene>
<feature type="domain" description="AB hydrolase-1" evidence="1">
    <location>
        <begin position="35"/>
        <end position="266"/>
    </location>
</feature>
<comment type="caution">
    <text evidence="2">The sequence shown here is derived from an EMBL/GenBank/DDBJ whole genome shotgun (WGS) entry which is preliminary data.</text>
</comment>
<dbReference type="InterPro" id="IPR029058">
    <property type="entry name" value="AB_hydrolase_fold"/>
</dbReference>
<protein>
    <submittedName>
        <fullName evidence="2">Alpha/beta hydrolase family protein</fullName>
    </submittedName>
</protein>
<accession>A0A3E2MSW4</accession>
<proteinExistence type="predicted"/>
<sequence length="300" mass="32018">MNQALVRPRVVIVDGVPMSGLLAEAADPTGPKATVVALHGGGTSSSYFDCPGHPQLSLLRLGATLGFTVVALDRPGHGSSAPYPEAMQHPEQRVDLAFGAIDRMLDQRPRGAGLFLMGHSGGCELVLRMATSPRAADLLGVELGGTGRRYHPAAKEVMRLAALQDRPPGVRELLWEPMHLYPDDIRRGITNSSTAPRYERTVALNWPNQDFPALAPGVRVPVRFTLGEHDNVFRADPSALAEIADMFSAAEYFVNSRHPGAGHNLSLGHTAADYHRKVLSFVEDCASARPPDGDAAAAAG</sequence>
<evidence type="ECO:0000313" key="2">
    <source>
        <dbReference type="EMBL" id="RFZ37910.1"/>
    </source>
</evidence>
<dbReference type="EMBL" id="PEDF01000120">
    <property type="protein sequence ID" value="RFZ37910.1"/>
    <property type="molecule type" value="Genomic_DNA"/>
</dbReference>
<keyword evidence="2" id="KW-0378">Hydrolase</keyword>
<dbReference type="AlphaFoldDB" id="A0A3E2MSW4"/>
<name>A0A3E2MSW4_MYCMR</name>
<organism evidence="2 3">
    <name type="scientific">Mycobacterium marinum</name>
    <dbReference type="NCBI Taxonomy" id="1781"/>
    <lineage>
        <taxon>Bacteria</taxon>
        <taxon>Bacillati</taxon>
        <taxon>Actinomycetota</taxon>
        <taxon>Actinomycetes</taxon>
        <taxon>Mycobacteriales</taxon>
        <taxon>Mycobacteriaceae</taxon>
        <taxon>Mycobacterium</taxon>
        <taxon>Mycobacterium ulcerans group</taxon>
    </lineage>
</organism>
<dbReference type="Pfam" id="PF12697">
    <property type="entry name" value="Abhydrolase_6"/>
    <property type="match status" value="1"/>
</dbReference>
<dbReference type="GO" id="GO:0016787">
    <property type="term" value="F:hydrolase activity"/>
    <property type="evidence" value="ECO:0007669"/>
    <property type="project" value="UniProtKB-KW"/>
</dbReference>
<dbReference type="Proteomes" id="UP000257451">
    <property type="component" value="Unassembled WGS sequence"/>
</dbReference>
<evidence type="ECO:0000259" key="1">
    <source>
        <dbReference type="Pfam" id="PF12697"/>
    </source>
</evidence>
<dbReference type="InterPro" id="IPR000073">
    <property type="entry name" value="AB_hydrolase_1"/>
</dbReference>
<reference evidence="2 3" key="1">
    <citation type="journal article" date="2018" name="Sci. Rep.">
        <title>Extensive genomic diversity among Mycobacterium marinum strains revealed by whole genome sequencing.</title>
        <authorList>
            <person name="Das S."/>
            <person name="Pettersson B.M."/>
            <person name="Behra P.R."/>
            <person name="Mallick A."/>
            <person name="Cheramie M."/>
            <person name="Ramesh M."/>
            <person name="Shirreff L."/>
            <person name="DuCote T."/>
            <person name="Dasgupta S."/>
            <person name="Ennis D.G."/>
            <person name="Kirsebom L.A."/>
        </authorList>
    </citation>
    <scope>NUCLEOTIDE SEQUENCE [LARGE SCALE GENOMIC DNA]</scope>
    <source>
        <strain evidence="2 3">Davis1</strain>
    </source>
</reference>
<dbReference type="Gene3D" id="3.40.50.1820">
    <property type="entry name" value="alpha/beta hydrolase"/>
    <property type="match status" value="1"/>
</dbReference>
<dbReference type="RefSeq" id="WP_117432776.1">
    <property type="nucleotide sequence ID" value="NZ_PEDF01000120.1"/>
</dbReference>
<evidence type="ECO:0000313" key="3">
    <source>
        <dbReference type="Proteomes" id="UP000257451"/>
    </source>
</evidence>